<dbReference type="SUPFAM" id="SSF49265">
    <property type="entry name" value="Fibronectin type III"/>
    <property type="match status" value="1"/>
</dbReference>
<dbReference type="EMBL" id="FOUU01000007">
    <property type="protein sequence ID" value="SFM94178.1"/>
    <property type="molecule type" value="Genomic_DNA"/>
</dbReference>
<dbReference type="InterPro" id="IPR059100">
    <property type="entry name" value="TSP3_bac"/>
</dbReference>
<evidence type="ECO:0000256" key="2">
    <source>
        <dbReference type="ARBA" id="ARBA00022525"/>
    </source>
</evidence>
<reference evidence="8 9" key="1">
    <citation type="submission" date="2016-10" db="EMBL/GenBank/DDBJ databases">
        <authorList>
            <person name="de Groot N.N."/>
        </authorList>
    </citation>
    <scope>NUCLEOTIDE SEQUENCE [LARGE SCALE GENOMIC DNA]</scope>
    <source>
        <strain evidence="8 9">DSM 9990</strain>
    </source>
</reference>
<accession>A0A1I4UZ46</accession>
<evidence type="ECO:0000256" key="4">
    <source>
        <dbReference type="ARBA" id="ARBA00022837"/>
    </source>
</evidence>
<dbReference type="PROSITE" id="PS50853">
    <property type="entry name" value="FN3"/>
    <property type="match status" value="1"/>
</dbReference>
<keyword evidence="3 6" id="KW-0732">Signal</keyword>
<dbReference type="RefSeq" id="WP_093395547.1">
    <property type="nucleotide sequence ID" value="NZ_FOUU01000007.1"/>
</dbReference>
<feature type="region of interest" description="Disordered" evidence="5">
    <location>
        <begin position="108"/>
        <end position="139"/>
    </location>
</feature>
<keyword evidence="2" id="KW-0964">Secreted</keyword>
<dbReference type="InterPro" id="IPR013783">
    <property type="entry name" value="Ig-like_fold"/>
</dbReference>
<dbReference type="Pfam" id="PF00041">
    <property type="entry name" value="fn3"/>
    <property type="match status" value="1"/>
</dbReference>
<dbReference type="Pfam" id="PF18884">
    <property type="entry name" value="TSP3_bac"/>
    <property type="match status" value="2"/>
</dbReference>
<dbReference type="PANTHER" id="PTHR37467:SF1">
    <property type="entry name" value="EXPORTED CALCIUM-BINDING GLYCOPROTEIN"/>
    <property type="match status" value="1"/>
</dbReference>
<evidence type="ECO:0000256" key="1">
    <source>
        <dbReference type="ARBA" id="ARBA00004613"/>
    </source>
</evidence>
<keyword evidence="9" id="KW-1185">Reference proteome</keyword>
<feature type="signal peptide" evidence="6">
    <location>
        <begin position="1"/>
        <end position="28"/>
    </location>
</feature>
<dbReference type="Proteomes" id="UP000199611">
    <property type="component" value="Unassembled WGS sequence"/>
</dbReference>
<dbReference type="STRING" id="39841.SAMN05660836_02051"/>
<dbReference type="PANTHER" id="PTHR37467">
    <property type="entry name" value="EXPORTED CALCIUM-BINDING GLYCOPROTEIN-RELATED"/>
    <property type="match status" value="1"/>
</dbReference>
<evidence type="ECO:0000313" key="9">
    <source>
        <dbReference type="Proteomes" id="UP000199611"/>
    </source>
</evidence>
<protein>
    <submittedName>
        <fullName evidence="8">Fibronectin type III domain-containing protein</fullName>
    </submittedName>
</protein>
<dbReference type="CDD" id="cd00063">
    <property type="entry name" value="FN3"/>
    <property type="match status" value="1"/>
</dbReference>
<dbReference type="OrthoDB" id="5430002at2"/>
<feature type="compositionally biased region" description="Acidic residues" evidence="5">
    <location>
        <begin position="108"/>
        <end position="119"/>
    </location>
</feature>
<sequence>MRSKSTILCSSTIGAFLLLLLISNSAFCASITVAWDQVNNSAVTGYKVYYGTASRNYDAVEDAGNSNSAVLSNLSQGQTYYIAVTSYDSYGRESEYSEELVVNIPYEDTDGDGLYDSEEATYGTDPTLPDTDGDGVGDGDEVARGTDPLLPEAPTAGTQDTVTISAGKAKVDHNGTNVYLDSAFEMPVVLAGPPTSSGKQPGSVRIKDLGANQFSAMFQEWAYLDGKHAKETFAYLVIDEGRYHLEDGSIWEVGTFVIGGNGNWQYIPFKQSFPGTPKLFLTVQTTNDLTPLIVRARYVEPEGFEAALFHEEALTGEHEAEVVAYVAVWNTAGFGTIGGIPYAVGSAVVGSDWTQVGDFSLMLQEEKSADRETYHLEEIVDVLVVGEQVFAQDVSWIDYDPASFRIIY</sequence>
<evidence type="ECO:0000313" key="8">
    <source>
        <dbReference type="EMBL" id="SFM94178.1"/>
    </source>
</evidence>
<proteinExistence type="predicted"/>
<name>A0A1I4UZ46_9BACT</name>
<dbReference type="AlphaFoldDB" id="A0A1I4UZ46"/>
<feature type="domain" description="Fibronectin type-III" evidence="7">
    <location>
        <begin position="15"/>
        <end position="107"/>
    </location>
</feature>
<gene>
    <name evidence="8" type="ORF">SAMN05660836_02051</name>
</gene>
<dbReference type="InterPro" id="IPR003961">
    <property type="entry name" value="FN3_dom"/>
</dbReference>
<dbReference type="InterPro" id="IPR053180">
    <property type="entry name" value="Ca-binding_acidic-repeat"/>
</dbReference>
<evidence type="ECO:0000256" key="3">
    <source>
        <dbReference type="ARBA" id="ARBA00022729"/>
    </source>
</evidence>
<comment type="subcellular location">
    <subcellularLocation>
        <location evidence="1">Secreted</location>
    </subcellularLocation>
</comment>
<dbReference type="InterPro" id="IPR036116">
    <property type="entry name" value="FN3_sf"/>
</dbReference>
<evidence type="ECO:0000256" key="5">
    <source>
        <dbReference type="SAM" id="MobiDB-lite"/>
    </source>
</evidence>
<keyword evidence="4" id="KW-0106">Calcium</keyword>
<feature type="chain" id="PRO_5011487663" evidence="6">
    <location>
        <begin position="29"/>
        <end position="408"/>
    </location>
</feature>
<evidence type="ECO:0000259" key="7">
    <source>
        <dbReference type="PROSITE" id="PS50853"/>
    </source>
</evidence>
<organism evidence="8 9">
    <name type="scientific">Thermodesulforhabdus norvegica</name>
    <dbReference type="NCBI Taxonomy" id="39841"/>
    <lineage>
        <taxon>Bacteria</taxon>
        <taxon>Pseudomonadati</taxon>
        <taxon>Thermodesulfobacteriota</taxon>
        <taxon>Syntrophobacteria</taxon>
        <taxon>Syntrophobacterales</taxon>
        <taxon>Thermodesulforhabdaceae</taxon>
        <taxon>Thermodesulforhabdus</taxon>
    </lineage>
</organism>
<dbReference type="Gene3D" id="2.60.40.10">
    <property type="entry name" value="Immunoglobulins"/>
    <property type="match status" value="1"/>
</dbReference>
<evidence type="ECO:0000256" key="6">
    <source>
        <dbReference type="SAM" id="SignalP"/>
    </source>
</evidence>